<dbReference type="Proteomes" id="UP000183685">
    <property type="component" value="Unassembled WGS sequence"/>
</dbReference>
<dbReference type="EMBL" id="FNAK01000002">
    <property type="protein sequence ID" value="SDD53447.1"/>
    <property type="molecule type" value="Genomic_DNA"/>
</dbReference>
<dbReference type="SUPFAM" id="SSF109910">
    <property type="entry name" value="YgfY-like"/>
    <property type="match status" value="1"/>
</dbReference>
<dbReference type="Pfam" id="PF03937">
    <property type="entry name" value="Sdh5"/>
    <property type="match status" value="1"/>
</dbReference>
<dbReference type="AlphaFoldDB" id="A0A1G6VK91"/>
<sequence length="112" mass="13425">MCFSSFQWKVTSMSDQGYNPHKDINLEDRRRRLLFRAWHRGIKELDLIFGNFVEANKDSFSNADCEWFEILFEEQDHEILGWVTKGIDVPEKFQGEMMDRLQKLDFMTLKAK</sequence>
<gene>
    <name evidence="4" type="ORF">SAMN04488071_0741</name>
</gene>
<evidence type="ECO:0000313" key="5">
    <source>
        <dbReference type="Proteomes" id="UP000183685"/>
    </source>
</evidence>
<protein>
    <recommendedName>
        <fullName evidence="2">FAD assembly factor SdhE</fullName>
    </recommendedName>
</protein>
<name>A0A1G6VK91_9PROT</name>
<dbReference type="PANTHER" id="PTHR12469">
    <property type="entry name" value="PROTEIN EMI5 HOMOLOG, MITOCHONDRIAL"/>
    <property type="match status" value="1"/>
</dbReference>
<dbReference type="InterPro" id="IPR005631">
    <property type="entry name" value="SDH"/>
</dbReference>
<keyword evidence="3" id="KW-0143">Chaperone</keyword>
<dbReference type="STRING" id="637679.GCA_001550055_02455"/>
<evidence type="ECO:0000256" key="1">
    <source>
        <dbReference type="ARBA" id="ARBA00008571"/>
    </source>
</evidence>
<dbReference type="PANTHER" id="PTHR12469:SF2">
    <property type="entry name" value="SUCCINATE DEHYDROGENASE ASSEMBLY FACTOR 2, MITOCHONDRIAL"/>
    <property type="match status" value="1"/>
</dbReference>
<reference evidence="4 5" key="1">
    <citation type="submission" date="2016-10" db="EMBL/GenBank/DDBJ databases">
        <authorList>
            <person name="de Groot N.N."/>
        </authorList>
    </citation>
    <scope>NUCLEOTIDE SEQUENCE [LARGE SCALE GENOMIC DNA]</scope>
    <source>
        <strain evidence="4 5">CGMCC 1.9109</strain>
    </source>
</reference>
<dbReference type="GO" id="GO:0006099">
    <property type="term" value="P:tricarboxylic acid cycle"/>
    <property type="evidence" value="ECO:0007669"/>
    <property type="project" value="TreeGrafter"/>
</dbReference>
<evidence type="ECO:0000313" key="4">
    <source>
        <dbReference type="EMBL" id="SDD53447.1"/>
    </source>
</evidence>
<keyword evidence="5" id="KW-1185">Reference proteome</keyword>
<comment type="similarity">
    <text evidence="1">Belongs to the SdhE FAD assembly factor family.</text>
</comment>
<organism evidence="4 5">
    <name type="scientific">Kordiimonas lacus</name>
    <dbReference type="NCBI Taxonomy" id="637679"/>
    <lineage>
        <taxon>Bacteria</taxon>
        <taxon>Pseudomonadati</taxon>
        <taxon>Pseudomonadota</taxon>
        <taxon>Alphaproteobacteria</taxon>
        <taxon>Kordiimonadales</taxon>
        <taxon>Kordiimonadaceae</taxon>
        <taxon>Kordiimonas</taxon>
    </lineage>
</organism>
<evidence type="ECO:0000256" key="3">
    <source>
        <dbReference type="ARBA" id="ARBA00023186"/>
    </source>
</evidence>
<accession>A0A1G6VK91</accession>
<proteinExistence type="inferred from homology"/>
<dbReference type="InterPro" id="IPR036714">
    <property type="entry name" value="SDH_sf"/>
</dbReference>
<dbReference type="Gene3D" id="1.10.150.250">
    <property type="entry name" value="Flavinator of succinate dehydrogenase"/>
    <property type="match status" value="1"/>
</dbReference>
<evidence type="ECO:0000256" key="2">
    <source>
        <dbReference type="ARBA" id="ARBA00019418"/>
    </source>
</evidence>